<evidence type="ECO:0000313" key="1">
    <source>
        <dbReference type="EMBL" id="KAK8774016.1"/>
    </source>
</evidence>
<reference evidence="1 2" key="1">
    <citation type="journal article" date="2023" name="Arcadia Sci">
        <title>De novo assembly of a long-read Amblyomma americanum tick genome.</title>
        <authorList>
            <person name="Chou S."/>
            <person name="Poskanzer K.E."/>
            <person name="Rollins M."/>
            <person name="Thuy-Boun P.S."/>
        </authorList>
    </citation>
    <scope>NUCLEOTIDE SEQUENCE [LARGE SCALE GENOMIC DNA]</scope>
    <source>
        <strain evidence="1">F_SG_1</strain>
        <tissue evidence="1">Salivary glands</tissue>
    </source>
</reference>
<organism evidence="1 2">
    <name type="scientific">Amblyomma americanum</name>
    <name type="common">Lone star tick</name>
    <dbReference type="NCBI Taxonomy" id="6943"/>
    <lineage>
        <taxon>Eukaryota</taxon>
        <taxon>Metazoa</taxon>
        <taxon>Ecdysozoa</taxon>
        <taxon>Arthropoda</taxon>
        <taxon>Chelicerata</taxon>
        <taxon>Arachnida</taxon>
        <taxon>Acari</taxon>
        <taxon>Parasitiformes</taxon>
        <taxon>Ixodida</taxon>
        <taxon>Ixodoidea</taxon>
        <taxon>Ixodidae</taxon>
        <taxon>Amblyomminae</taxon>
        <taxon>Amblyomma</taxon>
    </lineage>
</organism>
<comment type="caution">
    <text evidence="1">The sequence shown here is derived from an EMBL/GenBank/DDBJ whole genome shotgun (WGS) entry which is preliminary data.</text>
</comment>
<keyword evidence="2" id="KW-1185">Reference proteome</keyword>
<gene>
    <name evidence="1" type="ORF">V5799_011451</name>
</gene>
<proteinExistence type="predicted"/>
<accession>A0AAQ4EH11</accession>
<dbReference type="EMBL" id="JARKHS020015936">
    <property type="protein sequence ID" value="KAK8774016.1"/>
    <property type="molecule type" value="Genomic_DNA"/>
</dbReference>
<sequence length="81" mass="8671">EFQGCSFYRRRVRVSCPSSTTVDLLPPKKELETDEVPLPACLRSAVLSASSLQWGNLIGLQGQSLPKASAPAGRTLVLNAS</sequence>
<dbReference type="AlphaFoldDB" id="A0AAQ4EH11"/>
<protein>
    <submittedName>
        <fullName evidence="1">Uncharacterized protein</fullName>
    </submittedName>
</protein>
<dbReference type="Proteomes" id="UP001321473">
    <property type="component" value="Unassembled WGS sequence"/>
</dbReference>
<evidence type="ECO:0000313" key="2">
    <source>
        <dbReference type="Proteomes" id="UP001321473"/>
    </source>
</evidence>
<feature type="non-terminal residue" evidence="1">
    <location>
        <position position="1"/>
    </location>
</feature>
<name>A0AAQ4EH11_AMBAM</name>